<dbReference type="EMBL" id="BARV01026393">
    <property type="protein sequence ID" value="GAI40409.1"/>
    <property type="molecule type" value="Genomic_DNA"/>
</dbReference>
<proteinExistence type="predicted"/>
<protein>
    <recommendedName>
        <fullName evidence="2">RNA-binding protein</fullName>
    </recommendedName>
</protein>
<comment type="caution">
    <text evidence="1">The sequence shown here is derived from an EMBL/GenBank/DDBJ whole genome shotgun (WGS) entry which is preliminary data.</text>
</comment>
<dbReference type="Pfam" id="PF10133">
    <property type="entry name" value="CooT"/>
    <property type="match status" value="1"/>
</dbReference>
<accession>X1QAW1</accession>
<gene>
    <name evidence="1" type="ORF">S06H3_42649</name>
</gene>
<dbReference type="AlphaFoldDB" id="X1QAW1"/>
<name>X1QAW1_9ZZZZ</name>
<dbReference type="InterPro" id="IPR019300">
    <property type="entry name" value="CooT"/>
</dbReference>
<sequence length="69" mass="7546">MCLSKAYFDIGGDKELVMEEIASVSVEDGKLLLKSLFGEQKEIEAGIKEISFVANSILLSKQVPDLTEP</sequence>
<evidence type="ECO:0000313" key="1">
    <source>
        <dbReference type="EMBL" id="GAI40409.1"/>
    </source>
</evidence>
<evidence type="ECO:0008006" key="2">
    <source>
        <dbReference type="Google" id="ProtNLM"/>
    </source>
</evidence>
<reference evidence="1" key="1">
    <citation type="journal article" date="2014" name="Front. Microbiol.">
        <title>High frequency of phylogenetically diverse reductive dehalogenase-homologous genes in deep subseafloor sedimentary metagenomes.</title>
        <authorList>
            <person name="Kawai M."/>
            <person name="Futagami T."/>
            <person name="Toyoda A."/>
            <person name="Takaki Y."/>
            <person name="Nishi S."/>
            <person name="Hori S."/>
            <person name="Arai W."/>
            <person name="Tsubouchi T."/>
            <person name="Morono Y."/>
            <person name="Uchiyama I."/>
            <person name="Ito T."/>
            <person name="Fujiyama A."/>
            <person name="Inagaki F."/>
            <person name="Takami H."/>
        </authorList>
    </citation>
    <scope>NUCLEOTIDE SEQUENCE</scope>
    <source>
        <strain evidence="1">Expedition CK06-06</strain>
    </source>
</reference>
<organism evidence="1">
    <name type="scientific">marine sediment metagenome</name>
    <dbReference type="NCBI Taxonomy" id="412755"/>
    <lineage>
        <taxon>unclassified sequences</taxon>
        <taxon>metagenomes</taxon>
        <taxon>ecological metagenomes</taxon>
    </lineage>
</organism>